<dbReference type="Gene3D" id="3.30.70.270">
    <property type="match status" value="2"/>
</dbReference>
<feature type="domain" description="Reverse transcriptase" evidence="1">
    <location>
        <begin position="1"/>
        <end position="67"/>
    </location>
</feature>
<protein>
    <recommendedName>
        <fullName evidence="1">Reverse transcriptase domain-containing protein</fullName>
    </recommendedName>
</protein>
<dbReference type="SUPFAM" id="SSF56672">
    <property type="entry name" value="DNA/RNA polymerases"/>
    <property type="match status" value="1"/>
</dbReference>
<name>A0A6V7QIM0_ANACO</name>
<dbReference type="PROSITE" id="PS50878">
    <property type="entry name" value="RT_POL"/>
    <property type="match status" value="1"/>
</dbReference>
<organism evidence="2">
    <name type="scientific">Ananas comosus var. bracteatus</name>
    <name type="common">red pineapple</name>
    <dbReference type="NCBI Taxonomy" id="296719"/>
    <lineage>
        <taxon>Eukaryota</taxon>
        <taxon>Viridiplantae</taxon>
        <taxon>Streptophyta</taxon>
        <taxon>Embryophyta</taxon>
        <taxon>Tracheophyta</taxon>
        <taxon>Spermatophyta</taxon>
        <taxon>Magnoliopsida</taxon>
        <taxon>Liliopsida</taxon>
        <taxon>Poales</taxon>
        <taxon>Bromeliaceae</taxon>
        <taxon>Bromelioideae</taxon>
        <taxon>Ananas</taxon>
    </lineage>
</organism>
<sequence length="129" mass="15333">MNDVLRPFLDDFVIIYLDDILIYCQSWEEHLVHVKKVFMLLEEHQLRLNPKKCEYGKQSLVYLGFMVVDGELQFDPIKVRVIKEWPRPKNVTEVPSFMDACQYVRKFIRHFLWPLGSVTVPTGNYSVLQ</sequence>
<dbReference type="InterPro" id="IPR051320">
    <property type="entry name" value="Viral_Replic_Matur_Polypro"/>
</dbReference>
<dbReference type="AlphaFoldDB" id="A0A6V7QIM0"/>
<proteinExistence type="predicted"/>
<evidence type="ECO:0000259" key="1">
    <source>
        <dbReference type="PROSITE" id="PS50878"/>
    </source>
</evidence>
<dbReference type="InterPro" id="IPR043128">
    <property type="entry name" value="Rev_trsase/Diguanyl_cyclase"/>
</dbReference>
<dbReference type="Pfam" id="PF00078">
    <property type="entry name" value="RVT_1"/>
    <property type="match status" value="1"/>
</dbReference>
<evidence type="ECO:0000313" key="2">
    <source>
        <dbReference type="EMBL" id="CAD1842676.1"/>
    </source>
</evidence>
<accession>A0A6V7QIM0</accession>
<dbReference type="InterPro" id="IPR000477">
    <property type="entry name" value="RT_dom"/>
</dbReference>
<gene>
    <name evidence="2" type="ORF">CB5_LOCUS25887</name>
</gene>
<dbReference type="PANTHER" id="PTHR33064:SF37">
    <property type="entry name" value="RIBONUCLEASE H"/>
    <property type="match status" value="1"/>
</dbReference>
<dbReference type="InterPro" id="IPR043502">
    <property type="entry name" value="DNA/RNA_pol_sf"/>
</dbReference>
<dbReference type="EMBL" id="LR862136">
    <property type="protein sequence ID" value="CAD1842676.1"/>
    <property type="molecule type" value="Genomic_DNA"/>
</dbReference>
<dbReference type="PANTHER" id="PTHR33064">
    <property type="entry name" value="POL PROTEIN"/>
    <property type="match status" value="1"/>
</dbReference>
<reference evidence="2" key="1">
    <citation type="submission" date="2020-07" db="EMBL/GenBank/DDBJ databases">
        <authorList>
            <person name="Lin J."/>
        </authorList>
    </citation>
    <scope>NUCLEOTIDE SEQUENCE</scope>
</reference>